<comment type="caution">
    <text evidence="5">The sequence shown here is derived from an EMBL/GenBank/DDBJ whole genome shotgun (WGS) entry which is preliminary data.</text>
</comment>
<evidence type="ECO:0000259" key="4">
    <source>
        <dbReference type="Pfam" id="PF01420"/>
    </source>
</evidence>
<accession>A0A0G1IJJ0</accession>
<feature type="domain" description="Type I restriction modification DNA specificity" evidence="4">
    <location>
        <begin position="5"/>
        <end position="158"/>
    </location>
</feature>
<gene>
    <name evidence="5" type="ORF">UW53_C0011G0065</name>
</gene>
<evidence type="ECO:0000256" key="1">
    <source>
        <dbReference type="ARBA" id="ARBA00010923"/>
    </source>
</evidence>
<proteinExistence type="inferred from homology"/>
<dbReference type="PANTHER" id="PTHR43140">
    <property type="entry name" value="TYPE-1 RESTRICTION ENZYME ECOKI SPECIFICITY PROTEIN"/>
    <property type="match status" value="1"/>
</dbReference>
<evidence type="ECO:0000256" key="3">
    <source>
        <dbReference type="ARBA" id="ARBA00023125"/>
    </source>
</evidence>
<reference evidence="5 6" key="1">
    <citation type="journal article" date="2015" name="Nature">
        <title>rRNA introns, odd ribosomes, and small enigmatic genomes across a large radiation of phyla.</title>
        <authorList>
            <person name="Brown C.T."/>
            <person name="Hug L.A."/>
            <person name="Thomas B.C."/>
            <person name="Sharon I."/>
            <person name="Castelle C.J."/>
            <person name="Singh A."/>
            <person name="Wilkins M.J."/>
            <person name="Williams K.H."/>
            <person name="Banfield J.F."/>
        </authorList>
    </citation>
    <scope>NUCLEOTIDE SEQUENCE [LARGE SCALE GENOMIC DNA]</scope>
</reference>
<keyword evidence="2" id="KW-0680">Restriction system</keyword>
<organism evidence="5 6">
    <name type="scientific">Candidatus Giovannonibacteria bacterium GW2011_GWA1_44_25</name>
    <dbReference type="NCBI Taxonomy" id="1618645"/>
    <lineage>
        <taxon>Bacteria</taxon>
        <taxon>Candidatus Giovannoniibacteriota</taxon>
    </lineage>
</organism>
<protein>
    <submittedName>
        <fullName evidence="5">Type I restriction-modification enzyme s subunit</fullName>
    </submittedName>
</protein>
<dbReference type="CDD" id="cd17274">
    <property type="entry name" value="RMtype1_S_Eco540ANI-TRD1-CR1_like"/>
    <property type="match status" value="1"/>
</dbReference>
<dbReference type="InterPro" id="IPR051212">
    <property type="entry name" value="Type-I_RE_S_subunit"/>
</dbReference>
<evidence type="ECO:0000256" key="2">
    <source>
        <dbReference type="ARBA" id="ARBA00022747"/>
    </source>
</evidence>
<dbReference type="SUPFAM" id="SSF116734">
    <property type="entry name" value="DNA methylase specificity domain"/>
    <property type="match status" value="2"/>
</dbReference>
<dbReference type="GO" id="GO:0009307">
    <property type="term" value="P:DNA restriction-modification system"/>
    <property type="evidence" value="ECO:0007669"/>
    <property type="project" value="UniProtKB-KW"/>
</dbReference>
<dbReference type="PANTHER" id="PTHR43140:SF1">
    <property type="entry name" value="TYPE I RESTRICTION ENZYME ECOKI SPECIFICITY SUBUNIT"/>
    <property type="match status" value="1"/>
</dbReference>
<dbReference type="Pfam" id="PF01420">
    <property type="entry name" value="Methylase_S"/>
    <property type="match status" value="1"/>
</dbReference>
<dbReference type="PATRIC" id="fig|1618645.3.peg.801"/>
<dbReference type="AlphaFoldDB" id="A0A0G1IJJ0"/>
<dbReference type="Gene3D" id="3.90.220.20">
    <property type="entry name" value="DNA methylase specificity domains"/>
    <property type="match status" value="2"/>
</dbReference>
<dbReference type="InterPro" id="IPR000055">
    <property type="entry name" value="Restrct_endonuc_typeI_TRD"/>
</dbReference>
<sequence>MPYPTKKLGEVLEYEQPTNYLVSSTDYKDEYPIPVLTAGKSFILGNTNERSGIFPKEKLPVIIFDDFTTAIKFVDFPFKVKSSAMKILHAKKDKADIRFLFYKMLTIKFQHEQHKRYWISECANLKIPLPPLEIQKQIVERLDKIVEAQKLNDGLIQKADELFQSLLHKELNPSGKKWIENKFINCIGKNPLKIKGIPREKYQSIGKFPIIDQSDKFIVGYTDNEEKVYKIDYPVIIFGDHTRIFKYVDFNFAIGADGTQIIIPNAEKFIPKFFYFSMLNLKVNNLGYSRHFKLLKTKKLIIPPLQTQKQIVAKLSAVQEYKKRLVEQKVKLKELFDSALHKSMSNK</sequence>
<dbReference type="GO" id="GO:0003677">
    <property type="term" value="F:DNA binding"/>
    <property type="evidence" value="ECO:0007669"/>
    <property type="project" value="UniProtKB-KW"/>
</dbReference>
<dbReference type="EMBL" id="LCIR01000011">
    <property type="protein sequence ID" value="KKT59536.1"/>
    <property type="molecule type" value="Genomic_DNA"/>
</dbReference>
<dbReference type="Proteomes" id="UP000034087">
    <property type="component" value="Unassembled WGS sequence"/>
</dbReference>
<keyword evidence="3" id="KW-0238">DNA-binding</keyword>
<comment type="similarity">
    <text evidence="1">Belongs to the type-I restriction system S methylase family.</text>
</comment>
<evidence type="ECO:0000313" key="6">
    <source>
        <dbReference type="Proteomes" id="UP000034087"/>
    </source>
</evidence>
<name>A0A0G1IJJ0_9BACT</name>
<evidence type="ECO:0000313" key="5">
    <source>
        <dbReference type="EMBL" id="KKT59536.1"/>
    </source>
</evidence>
<dbReference type="InterPro" id="IPR044946">
    <property type="entry name" value="Restrct_endonuc_typeI_TRD_sf"/>
</dbReference>